<dbReference type="EMBL" id="VCQV01000035">
    <property type="protein sequence ID" value="TWP33842.1"/>
    <property type="molecule type" value="Genomic_DNA"/>
</dbReference>
<gene>
    <name evidence="2" type="ORF">FGL98_19885</name>
</gene>
<keyword evidence="1" id="KW-0472">Membrane</keyword>
<evidence type="ECO:0008006" key="4">
    <source>
        <dbReference type="Google" id="ProtNLM"/>
    </source>
</evidence>
<dbReference type="AlphaFoldDB" id="A0A563DV98"/>
<accession>A0A563DV98</accession>
<evidence type="ECO:0000313" key="3">
    <source>
        <dbReference type="Proteomes" id="UP000320244"/>
    </source>
</evidence>
<proteinExistence type="predicted"/>
<feature type="transmembrane region" description="Helical" evidence="1">
    <location>
        <begin position="209"/>
        <end position="231"/>
    </location>
</feature>
<feature type="transmembrane region" description="Helical" evidence="1">
    <location>
        <begin position="51"/>
        <end position="71"/>
    </location>
</feature>
<reference evidence="2 3" key="2">
    <citation type="submission" date="2019-08" db="EMBL/GenBank/DDBJ databases">
        <title>Jejuicoccus antrihumi gen. nov., sp. nov., a new member of the family Dermacoccaceae isolated from a cave.</title>
        <authorList>
            <person name="Schumann P."/>
            <person name="Kim I.S."/>
        </authorList>
    </citation>
    <scope>NUCLEOTIDE SEQUENCE [LARGE SCALE GENOMIC DNA]</scope>
    <source>
        <strain evidence="2 3">C5-26</strain>
    </source>
</reference>
<evidence type="ECO:0000256" key="1">
    <source>
        <dbReference type="SAM" id="Phobius"/>
    </source>
</evidence>
<keyword evidence="1" id="KW-0812">Transmembrane</keyword>
<dbReference type="OrthoDB" id="2376657at2"/>
<organism evidence="2 3">
    <name type="scientific">Leekyejoonella antrihumi</name>
    <dbReference type="NCBI Taxonomy" id="1660198"/>
    <lineage>
        <taxon>Bacteria</taxon>
        <taxon>Bacillati</taxon>
        <taxon>Actinomycetota</taxon>
        <taxon>Actinomycetes</taxon>
        <taxon>Micrococcales</taxon>
        <taxon>Dermacoccaceae</taxon>
        <taxon>Leekyejoonella</taxon>
    </lineage>
</organism>
<sequence length="243" mass="25811">MSRDTGGYDADGRPDPRAARAQVAIEEITGRATRRDPILPRTGGPAGNARLTAWTGLVLLVLLAVEGATLLDMHGLINWHIIVGLLLIPPALLKVGTTGWRIARYYTGDTAYRQAGAPQAVLRVLGPLVVLFTLLLLATGLLLTIDGPAQRDSSVLGLPFGAMFLHQASFFAWLVVMTVHVLARTMNAAKIVSGRAVSRAAVAGRGTRGAVLLAMAGSSVVLAVLLAGPWISRWSQTGFHFRH</sequence>
<reference evidence="2 3" key="1">
    <citation type="submission" date="2019-05" db="EMBL/GenBank/DDBJ databases">
        <authorList>
            <person name="Lee S.D."/>
        </authorList>
    </citation>
    <scope>NUCLEOTIDE SEQUENCE [LARGE SCALE GENOMIC DNA]</scope>
    <source>
        <strain evidence="2 3">C5-26</strain>
    </source>
</reference>
<evidence type="ECO:0000313" key="2">
    <source>
        <dbReference type="EMBL" id="TWP33842.1"/>
    </source>
</evidence>
<dbReference type="Proteomes" id="UP000320244">
    <property type="component" value="Unassembled WGS sequence"/>
</dbReference>
<feature type="transmembrane region" description="Helical" evidence="1">
    <location>
        <begin position="120"/>
        <end position="143"/>
    </location>
</feature>
<comment type="caution">
    <text evidence="2">The sequence shown here is derived from an EMBL/GenBank/DDBJ whole genome shotgun (WGS) entry which is preliminary data.</text>
</comment>
<feature type="transmembrane region" description="Helical" evidence="1">
    <location>
        <begin position="77"/>
        <end position="100"/>
    </location>
</feature>
<name>A0A563DV98_9MICO</name>
<protein>
    <recommendedName>
        <fullName evidence="4">Cytochrome b561 bacterial/Ni-hydrogenase domain-containing protein</fullName>
    </recommendedName>
</protein>
<dbReference type="RefSeq" id="WP_146319740.1">
    <property type="nucleotide sequence ID" value="NZ_VCQV01000035.1"/>
</dbReference>
<feature type="transmembrane region" description="Helical" evidence="1">
    <location>
        <begin position="163"/>
        <end position="183"/>
    </location>
</feature>
<keyword evidence="1" id="KW-1133">Transmembrane helix</keyword>
<keyword evidence="3" id="KW-1185">Reference proteome</keyword>